<name>A0A2T0Q875_9ACTN</name>
<dbReference type="GO" id="GO:0006355">
    <property type="term" value="P:regulation of DNA-templated transcription"/>
    <property type="evidence" value="ECO:0007669"/>
    <property type="project" value="InterPro"/>
</dbReference>
<dbReference type="SUPFAM" id="SSF46894">
    <property type="entry name" value="C-terminal effector domain of the bipartite response regulators"/>
    <property type="match status" value="1"/>
</dbReference>
<dbReference type="PANTHER" id="PTHR43214">
    <property type="entry name" value="TWO-COMPONENT RESPONSE REGULATOR"/>
    <property type="match status" value="1"/>
</dbReference>
<protein>
    <submittedName>
        <fullName evidence="6">Sugar-specific transcriptional regulator TrmB</fullName>
    </submittedName>
</protein>
<dbReference type="InterPro" id="IPR036390">
    <property type="entry name" value="WH_DNA-bd_sf"/>
</dbReference>
<evidence type="ECO:0000256" key="3">
    <source>
        <dbReference type="ARBA" id="ARBA00023163"/>
    </source>
</evidence>
<gene>
    <name evidence="6" type="ORF">CLV72_103646</name>
</gene>
<dbReference type="AlphaFoldDB" id="A0A2T0Q875"/>
<proteinExistence type="predicted"/>
<organism evidence="6 7">
    <name type="scientific">Allonocardiopsis opalescens</name>
    <dbReference type="NCBI Taxonomy" id="1144618"/>
    <lineage>
        <taxon>Bacteria</taxon>
        <taxon>Bacillati</taxon>
        <taxon>Actinomycetota</taxon>
        <taxon>Actinomycetes</taxon>
        <taxon>Streptosporangiales</taxon>
        <taxon>Allonocardiopsis</taxon>
    </lineage>
</organism>
<dbReference type="InterPro" id="IPR036388">
    <property type="entry name" value="WH-like_DNA-bd_sf"/>
</dbReference>
<keyword evidence="1" id="KW-0805">Transcription regulation</keyword>
<dbReference type="PROSITE" id="PS50043">
    <property type="entry name" value="HTH_LUXR_2"/>
    <property type="match status" value="1"/>
</dbReference>
<dbReference type="InterPro" id="IPR000792">
    <property type="entry name" value="Tscrpt_reg_LuxR_C"/>
</dbReference>
<keyword evidence="3" id="KW-0804">Transcription</keyword>
<dbReference type="SUPFAM" id="SSF46785">
    <property type="entry name" value="Winged helix' DNA-binding domain"/>
    <property type="match status" value="1"/>
</dbReference>
<feature type="region of interest" description="Disordered" evidence="4">
    <location>
        <begin position="1"/>
        <end position="40"/>
    </location>
</feature>
<comment type="caution">
    <text evidence="6">The sequence shown here is derived from an EMBL/GenBank/DDBJ whole genome shotgun (WGS) entry which is preliminary data.</text>
</comment>
<evidence type="ECO:0000256" key="2">
    <source>
        <dbReference type="ARBA" id="ARBA00023125"/>
    </source>
</evidence>
<dbReference type="PANTHER" id="PTHR43214:SF24">
    <property type="entry name" value="TRANSCRIPTIONAL REGULATORY PROTEIN NARL-RELATED"/>
    <property type="match status" value="1"/>
</dbReference>
<sequence length="368" mass="40174">MDAERTAPDDGPPAAPPGPRQRAARSAPEPRRPPRGTSEESAEALAAWGLSAAQRRLYLAALRLPGFSVAELAEAAALPVERVGEQLDALEELGLVERRDGEVAAQHPGTALGRLAARRLAQATELVGHLTALQSSVGGLVDAYETGRLFESGRLPVELLHGGEELWRATMECTRQRVPSDVVAVIPDQRMLGELLVPRREELCELVSSGAWRLRALVEFRALEHETVRELLDVLVKLGGRFRLLRELPSWFVVVDRDAVGLPLAWGHSVAAHRYSSYLVRTRVIAEGMLALADDLWRRGAHPPGSGEDHDREVMRLLAQGLSDDAVARHLGVSVRTVRSRVADAMAGLDARTRLQAGVEAARRGWLR</sequence>
<accession>A0A2T0Q875</accession>
<dbReference type="GO" id="GO:0003677">
    <property type="term" value="F:DNA binding"/>
    <property type="evidence" value="ECO:0007669"/>
    <property type="project" value="UniProtKB-KW"/>
</dbReference>
<reference evidence="6 7" key="1">
    <citation type="submission" date="2018-03" db="EMBL/GenBank/DDBJ databases">
        <title>Genomic Encyclopedia of Archaeal and Bacterial Type Strains, Phase II (KMG-II): from individual species to whole genera.</title>
        <authorList>
            <person name="Goeker M."/>
        </authorList>
    </citation>
    <scope>NUCLEOTIDE SEQUENCE [LARGE SCALE GENOMIC DNA]</scope>
    <source>
        <strain evidence="6 7">DSM 45601</strain>
    </source>
</reference>
<evidence type="ECO:0000256" key="4">
    <source>
        <dbReference type="SAM" id="MobiDB-lite"/>
    </source>
</evidence>
<keyword evidence="2" id="KW-0238">DNA-binding</keyword>
<dbReference type="Pfam" id="PF00196">
    <property type="entry name" value="GerE"/>
    <property type="match status" value="1"/>
</dbReference>
<keyword evidence="7" id="KW-1185">Reference proteome</keyword>
<dbReference type="InterPro" id="IPR016032">
    <property type="entry name" value="Sig_transdc_resp-reg_C-effctor"/>
</dbReference>
<dbReference type="SMART" id="SM00421">
    <property type="entry name" value="HTH_LUXR"/>
    <property type="match status" value="1"/>
</dbReference>
<evidence type="ECO:0000256" key="1">
    <source>
        <dbReference type="ARBA" id="ARBA00023015"/>
    </source>
</evidence>
<dbReference type="OrthoDB" id="5932488at2"/>
<dbReference type="Proteomes" id="UP000237846">
    <property type="component" value="Unassembled WGS sequence"/>
</dbReference>
<dbReference type="EMBL" id="PVZC01000003">
    <property type="protein sequence ID" value="PRY00036.1"/>
    <property type="molecule type" value="Genomic_DNA"/>
</dbReference>
<evidence type="ECO:0000259" key="5">
    <source>
        <dbReference type="PROSITE" id="PS50043"/>
    </source>
</evidence>
<evidence type="ECO:0000313" key="6">
    <source>
        <dbReference type="EMBL" id="PRY00036.1"/>
    </source>
</evidence>
<dbReference type="Gene3D" id="1.10.10.10">
    <property type="entry name" value="Winged helix-like DNA-binding domain superfamily/Winged helix DNA-binding domain"/>
    <property type="match status" value="2"/>
</dbReference>
<dbReference type="CDD" id="cd06170">
    <property type="entry name" value="LuxR_C_like"/>
    <property type="match status" value="1"/>
</dbReference>
<evidence type="ECO:0000313" key="7">
    <source>
        <dbReference type="Proteomes" id="UP000237846"/>
    </source>
</evidence>
<dbReference type="InterPro" id="IPR039420">
    <property type="entry name" value="WalR-like"/>
</dbReference>
<feature type="domain" description="HTH luxR-type" evidence="5">
    <location>
        <begin position="306"/>
        <end position="365"/>
    </location>
</feature>
<feature type="compositionally biased region" description="Pro residues" evidence="4">
    <location>
        <begin position="10"/>
        <end position="19"/>
    </location>
</feature>
<dbReference type="RefSeq" id="WP_106245239.1">
    <property type="nucleotide sequence ID" value="NZ_PVZC01000003.1"/>
</dbReference>